<dbReference type="InterPro" id="IPR032466">
    <property type="entry name" value="Metal_Hydrolase"/>
</dbReference>
<dbReference type="InterPro" id="IPR011059">
    <property type="entry name" value="Metal-dep_hydrolase_composite"/>
</dbReference>
<dbReference type="OrthoDB" id="9766983at2"/>
<evidence type="ECO:0000313" key="1">
    <source>
        <dbReference type="EMBL" id="BDI32212.1"/>
    </source>
</evidence>
<dbReference type="Gene3D" id="2.30.40.10">
    <property type="entry name" value="Urease, subunit C, domain 1"/>
    <property type="match status" value="1"/>
</dbReference>
<gene>
    <name evidence="1" type="ORF">CCAX7_42630</name>
</gene>
<dbReference type="Gene3D" id="3.30.1490.130">
    <property type="entry name" value="D-aminoacylase. Domain 3"/>
    <property type="match status" value="1"/>
</dbReference>
<dbReference type="InterPro" id="IPR013108">
    <property type="entry name" value="Amidohydro_3"/>
</dbReference>
<sequence>MTDYILSGGMVYDGWGGPPRRADIAVTGDVITAIGDLSQETAGRIFSVEGLAVSPGFIDIHTHSDFTVLDNPGMGSSLAQGVTTELTGNCGISIGLATSDPVFAQEKKWTERGGNPVQWERLSEFLGHVEAAAPAVNFGSLAGHGTIRKAVMGFGENAPDAQELLRMSAMLDDAFEDGAFGLSSGLEYIPGSHAGHDELTALARRAAAAGAFYSTHMRNEGDFLVESVQEAIAVAEAANAPLQISHHKAEGHANWGKIAQTLALIEQSREAGFDVMADMYPYSAFMTGLSVILLPEWARHGSNTDLAARLIEPLTRSRILDEIHAKDWDWSAIQIGTARHHREAQGLTLATLGFRAGLSPAEAAIDLLAAEDGWVSAAHFAMSEDDIAAVMTDSLTMIGSDGVAQDPHGPQSGDKTHPRSFGTFPRVLGHYVRELGVITLSEAIQKMTTLPAKRMKLTDRGALEVGRKADITVFNPETVADRATFDEPNQYPTGIELVFVNGRLSVEGGVPTGVRAGAVLRR</sequence>
<dbReference type="PANTHER" id="PTHR11647:SF1">
    <property type="entry name" value="COLLAPSIN RESPONSE MEDIATOR PROTEIN"/>
    <property type="match status" value="1"/>
</dbReference>
<proteinExistence type="predicted"/>
<dbReference type="EMBL" id="AP025739">
    <property type="protein sequence ID" value="BDI32212.1"/>
    <property type="molecule type" value="Genomic_DNA"/>
</dbReference>
<dbReference type="Pfam" id="PF07969">
    <property type="entry name" value="Amidohydro_3"/>
    <property type="match status" value="1"/>
</dbReference>
<dbReference type="KEGG" id="ccot:CCAX7_42630"/>
<name>A0A402CXR8_9BACT</name>
<organism evidence="1 2">
    <name type="scientific">Capsulimonas corticalis</name>
    <dbReference type="NCBI Taxonomy" id="2219043"/>
    <lineage>
        <taxon>Bacteria</taxon>
        <taxon>Bacillati</taxon>
        <taxon>Armatimonadota</taxon>
        <taxon>Armatimonadia</taxon>
        <taxon>Capsulimonadales</taxon>
        <taxon>Capsulimonadaceae</taxon>
        <taxon>Capsulimonas</taxon>
    </lineage>
</organism>
<dbReference type="Proteomes" id="UP000287394">
    <property type="component" value="Chromosome"/>
</dbReference>
<dbReference type="CDD" id="cd01297">
    <property type="entry name" value="D-aminoacylase"/>
    <property type="match status" value="1"/>
</dbReference>
<dbReference type="PANTHER" id="PTHR11647">
    <property type="entry name" value="HYDRANTOINASE/DIHYDROPYRIMIDINASE FAMILY MEMBER"/>
    <property type="match status" value="1"/>
</dbReference>
<dbReference type="GO" id="GO:0016811">
    <property type="term" value="F:hydrolase activity, acting on carbon-nitrogen (but not peptide) bonds, in linear amides"/>
    <property type="evidence" value="ECO:0007669"/>
    <property type="project" value="InterPro"/>
</dbReference>
<dbReference type="AlphaFoldDB" id="A0A402CXR8"/>
<dbReference type="SUPFAM" id="SSF51556">
    <property type="entry name" value="Metallo-dependent hydrolases"/>
    <property type="match status" value="1"/>
</dbReference>
<dbReference type="Gene3D" id="3.20.20.140">
    <property type="entry name" value="Metal-dependent hydrolases"/>
    <property type="match status" value="1"/>
</dbReference>
<dbReference type="SUPFAM" id="SSF51338">
    <property type="entry name" value="Composite domain of metallo-dependent hydrolases"/>
    <property type="match status" value="1"/>
</dbReference>
<dbReference type="InterPro" id="IPR023100">
    <property type="entry name" value="D-aminoacylase_insert_dom_sf"/>
</dbReference>
<reference evidence="1 2" key="1">
    <citation type="journal article" date="2019" name="Int. J. Syst. Evol. Microbiol.">
        <title>Capsulimonas corticalis gen. nov., sp. nov., an aerobic capsulated bacterium, of a novel bacterial order, Capsulimonadales ord. nov., of the class Armatimonadia of the phylum Armatimonadetes.</title>
        <authorList>
            <person name="Li J."/>
            <person name="Kudo C."/>
            <person name="Tonouchi A."/>
        </authorList>
    </citation>
    <scope>NUCLEOTIDE SEQUENCE [LARGE SCALE GENOMIC DNA]</scope>
    <source>
        <strain evidence="1 2">AX-7</strain>
    </source>
</reference>
<dbReference type="InterPro" id="IPR050378">
    <property type="entry name" value="Metallo-dep_Hydrolases_sf"/>
</dbReference>
<accession>A0A402CXR8</accession>
<dbReference type="RefSeq" id="WP_119322096.1">
    <property type="nucleotide sequence ID" value="NZ_AP025739.1"/>
</dbReference>
<keyword evidence="2" id="KW-1185">Reference proteome</keyword>
<evidence type="ECO:0000313" key="2">
    <source>
        <dbReference type="Proteomes" id="UP000287394"/>
    </source>
</evidence>
<protein>
    <submittedName>
        <fullName evidence="1">N-acyl-D-amino-acid deacylase</fullName>
    </submittedName>
</protein>